<proteinExistence type="predicted"/>
<protein>
    <recommendedName>
        <fullName evidence="3">Addiction module component</fullName>
    </recommendedName>
</protein>
<evidence type="ECO:0000313" key="1">
    <source>
        <dbReference type="EMBL" id="MBB5034737.1"/>
    </source>
</evidence>
<comment type="caution">
    <text evidence="1">The sequence shown here is derived from an EMBL/GenBank/DDBJ whole genome shotgun (WGS) entry which is preliminary data.</text>
</comment>
<evidence type="ECO:0008006" key="3">
    <source>
        <dbReference type="Google" id="ProtNLM"/>
    </source>
</evidence>
<reference evidence="1 2" key="1">
    <citation type="submission" date="2020-08" db="EMBL/GenBank/DDBJ databases">
        <title>Genomic Encyclopedia of Type Strains, Phase IV (KMG-IV): sequencing the most valuable type-strain genomes for metagenomic binning, comparative biology and taxonomic classification.</title>
        <authorList>
            <person name="Goeker M."/>
        </authorList>
    </citation>
    <scope>NUCLEOTIDE SEQUENCE [LARGE SCALE GENOMIC DNA]</scope>
    <source>
        <strain evidence="1 2">DSM 12252</strain>
    </source>
</reference>
<evidence type="ECO:0000313" key="2">
    <source>
        <dbReference type="Proteomes" id="UP000590740"/>
    </source>
</evidence>
<gene>
    <name evidence="1" type="ORF">HNQ65_004345</name>
</gene>
<accession>A0A7W7YEV2</accession>
<dbReference type="AlphaFoldDB" id="A0A7W7YEV2"/>
<organism evidence="1 2">
    <name type="scientific">Prosthecobacter vanneervenii</name>
    <dbReference type="NCBI Taxonomy" id="48466"/>
    <lineage>
        <taxon>Bacteria</taxon>
        <taxon>Pseudomonadati</taxon>
        <taxon>Verrucomicrobiota</taxon>
        <taxon>Verrucomicrobiia</taxon>
        <taxon>Verrucomicrobiales</taxon>
        <taxon>Verrucomicrobiaceae</taxon>
        <taxon>Prosthecobacter</taxon>
    </lineage>
</organism>
<keyword evidence="2" id="KW-1185">Reference proteome</keyword>
<dbReference type="RefSeq" id="WP_184342833.1">
    <property type="nucleotide sequence ID" value="NZ_JACHIG010000011.1"/>
</dbReference>
<dbReference type="EMBL" id="JACHIG010000011">
    <property type="protein sequence ID" value="MBB5034737.1"/>
    <property type="molecule type" value="Genomic_DNA"/>
</dbReference>
<name>A0A7W7YEV2_9BACT</name>
<dbReference type="Proteomes" id="UP000590740">
    <property type="component" value="Unassembled WGS sequence"/>
</dbReference>
<sequence>MTASVLRQAFLQLPATEQASLLDELIIDSCDAAWEARLAGEMEDRVDAVEHGEMKLHSASDVLTELRGMSRA</sequence>